<dbReference type="PANTHER" id="PTHR11595">
    <property type="entry name" value="EF-HAND AND COILED-COIL DOMAIN-CONTAINING FAMILY MEMBER"/>
    <property type="match status" value="1"/>
</dbReference>
<evidence type="ECO:0000256" key="1">
    <source>
        <dbReference type="SAM" id="MobiDB-lite"/>
    </source>
</evidence>
<protein>
    <recommendedName>
        <fullName evidence="2">Translation elongation factor EF1B beta/delta subunit guanine nucleotide exchange domain-containing protein</fullName>
    </recommendedName>
</protein>
<dbReference type="Proteomes" id="UP000692954">
    <property type="component" value="Unassembled WGS sequence"/>
</dbReference>
<dbReference type="PANTHER" id="PTHR11595:SF21">
    <property type="entry name" value="ELONGATION FACTOR 1-BETA"/>
    <property type="match status" value="1"/>
</dbReference>
<feature type="domain" description="Translation elongation factor EF1B beta/delta subunit guanine nucleotide exchange" evidence="2">
    <location>
        <begin position="149"/>
        <end position="239"/>
    </location>
</feature>
<evidence type="ECO:0000259" key="2">
    <source>
        <dbReference type="SMART" id="SM00888"/>
    </source>
</evidence>
<dbReference type="InterPro" id="IPR049720">
    <property type="entry name" value="EF1B_bsu/dsu"/>
</dbReference>
<feature type="compositionally biased region" description="Acidic residues" evidence="1">
    <location>
        <begin position="108"/>
        <end position="120"/>
    </location>
</feature>
<dbReference type="FunFam" id="3.30.70.60:FF:000027">
    <property type="entry name" value="Predicted protein"/>
    <property type="match status" value="1"/>
</dbReference>
<accession>A0A8S1Q5P4</accession>
<dbReference type="OrthoDB" id="331763at2759"/>
<dbReference type="GO" id="GO:0005829">
    <property type="term" value="C:cytosol"/>
    <property type="evidence" value="ECO:0007669"/>
    <property type="project" value="TreeGrafter"/>
</dbReference>
<dbReference type="CDD" id="cd00292">
    <property type="entry name" value="EF1B"/>
    <property type="match status" value="1"/>
</dbReference>
<dbReference type="Pfam" id="PF00736">
    <property type="entry name" value="EF1_GNE"/>
    <property type="match status" value="1"/>
</dbReference>
<dbReference type="SMART" id="SM00888">
    <property type="entry name" value="EF1_GNE"/>
    <property type="match status" value="1"/>
</dbReference>
<evidence type="ECO:0000313" key="4">
    <source>
        <dbReference type="Proteomes" id="UP000692954"/>
    </source>
</evidence>
<feature type="region of interest" description="Disordered" evidence="1">
    <location>
        <begin position="73"/>
        <end position="130"/>
    </location>
</feature>
<name>A0A8S1Q5P4_9CILI</name>
<organism evidence="3 4">
    <name type="scientific">Paramecium sonneborni</name>
    <dbReference type="NCBI Taxonomy" id="65129"/>
    <lineage>
        <taxon>Eukaryota</taxon>
        <taxon>Sar</taxon>
        <taxon>Alveolata</taxon>
        <taxon>Ciliophora</taxon>
        <taxon>Intramacronucleata</taxon>
        <taxon>Oligohymenophorea</taxon>
        <taxon>Peniculida</taxon>
        <taxon>Parameciidae</taxon>
        <taxon>Paramecium</taxon>
    </lineage>
</organism>
<dbReference type="PROSITE" id="PS00824">
    <property type="entry name" value="EF1BD_1"/>
    <property type="match status" value="1"/>
</dbReference>
<reference evidence="3" key="1">
    <citation type="submission" date="2021-01" db="EMBL/GenBank/DDBJ databases">
        <authorList>
            <consortium name="Genoscope - CEA"/>
            <person name="William W."/>
        </authorList>
    </citation>
    <scope>NUCLEOTIDE SEQUENCE</scope>
</reference>
<dbReference type="AlphaFoldDB" id="A0A8S1Q5P4"/>
<sequence length="239" mass="26475">MAHFTVDNLGQVNDFLATTNYLNGDLPGADDVRIFNGLKGVPPKDQFPEVYFWFLLLNSFTPAVRAQWGPVAAPKEAPKKEAPKAEAPKAEAPKAEAPKAEAPKKDGDDVDLFGDDDVDPEAEKKAKELAEKKKQEALAKKNKPKPVAKTIVIFEVKIYEATDQQLLEATAKKIKETINPDGLVWGKEVKYEEIAYGAKKIVMSMIIEDDKILTDDVFDQITAWEDDVSSVDIVSMQKV</sequence>
<dbReference type="GO" id="GO:0005085">
    <property type="term" value="F:guanyl-nucleotide exchange factor activity"/>
    <property type="evidence" value="ECO:0007669"/>
    <property type="project" value="TreeGrafter"/>
</dbReference>
<dbReference type="GO" id="GO:0005853">
    <property type="term" value="C:eukaryotic translation elongation factor 1 complex"/>
    <property type="evidence" value="ECO:0007669"/>
    <property type="project" value="InterPro"/>
</dbReference>
<comment type="caution">
    <text evidence="3">The sequence shown here is derived from an EMBL/GenBank/DDBJ whole genome shotgun (WGS) entry which is preliminary data.</text>
</comment>
<proteinExistence type="predicted"/>
<dbReference type="InterPro" id="IPR014038">
    <property type="entry name" value="EF1B_bsu/dsu_GNE"/>
</dbReference>
<feature type="compositionally biased region" description="Basic and acidic residues" evidence="1">
    <location>
        <begin position="76"/>
        <end position="107"/>
    </location>
</feature>
<feature type="compositionally biased region" description="Basic and acidic residues" evidence="1">
    <location>
        <begin position="121"/>
        <end position="130"/>
    </location>
</feature>
<evidence type="ECO:0000313" key="3">
    <source>
        <dbReference type="EMBL" id="CAD8110623.1"/>
    </source>
</evidence>
<dbReference type="GO" id="GO:0003746">
    <property type="term" value="F:translation elongation factor activity"/>
    <property type="evidence" value="ECO:0007669"/>
    <property type="project" value="InterPro"/>
</dbReference>
<gene>
    <name evidence="3" type="ORF">PSON_ATCC_30995.1.T0960095</name>
</gene>
<keyword evidence="4" id="KW-1185">Reference proteome</keyword>
<dbReference type="InterPro" id="IPR001326">
    <property type="entry name" value="Transl_elong_EF1B_B/D_CS"/>
</dbReference>
<dbReference type="EMBL" id="CAJJDN010000096">
    <property type="protein sequence ID" value="CAD8110623.1"/>
    <property type="molecule type" value="Genomic_DNA"/>
</dbReference>